<accession>A0A9J7BQN4</accession>
<evidence type="ECO:0000313" key="1">
    <source>
        <dbReference type="EMBL" id="UWZ83405.1"/>
    </source>
</evidence>
<dbReference type="KEGG" id="orp:MOP44_22915"/>
<dbReference type="RefSeq" id="WP_260792740.1">
    <property type="nucleotide sequence ID" value="NZ_CP093313.1"/>
</dbReference>
<proteinExistence type="predicted"/>
<name>A0A9J7BQN4_9BACT</name>
<sequence length="181" mass="20003">MSSLLLLLMGMGATAQNKERMTIQATASGTSTQLGKMVDVTIYIEQFSTPDDKQTLIDAFKKSGQDGLVKALEDMKPKGRIRFSSGGVGNDVKFIIELPSDKGRRFRLVTDRNLAFAEIYQSTRSENYNVGAMELTLTPDGKGSGRVLPACSLTVNKKKQQVEIETFQNPWNLSNFRVSND</sequence>
<protein>
    <submittedName>
        <fullName evidence="1">Uncharacterized protein</fullName>
    </submittedName>
</protein>
<organism evidence="1 2">
    <name type="scientific">Occallatibacter riparius</name>
    <dbReference type="NCBI Taxonomy" id="1002689"/>
    <lineage>
        <taxon>Bacteria</taxon>
        <taxon>Pseudomonadati</taxon>
        <taxon>Acidobacteriota</taxon>
        <taxon>Terriglobia</taxon>
        <taxon>Terriglobales</taxon>
        <taxon>Acidobacteriaceae</taxon>
        <taxon>Occallatibacter</taxon>
    </lineage>
</organism>
<dbReference type="AlphaFoldDB" id="A0A9J7BQN4"/>
<reference evidence="1" key="1">
    <citation type="submission" date="2021-04" db="EMBL/GenBank/DDBJ databases">
        <title>Phylogenetic analysis of Acidobacteriaceae.</title>
        <authorList>
            <person name="Qiu L."/>
            <person name="Zhang Q."/>
        </authorList>
    </citation>
    <scope>NUCLEOTIDE SEQUENCE</scope>
    <source>
        <strain evidence="1">DSM 25168</strain>
    </source>
</reference>
<dbReference type="EMBL" id="CP093313">
    <property type="protein sequence ID" value="UWZ83405.1"/>
    <property type="molecule type" value="Genomic_DNA"/>
</dbReference>
<dbReference type="Proteomes" id="UP001059380">
    <property type="component" value="Chromosome"/>
</dbReference>
<gene>
    <name evidence="1" type="ORF">MOP44_22915</name>
</gene>
<evidence type="ECO:0000313" key="2">
    <source>
        <dbReference type="Proteomes" id="UP001059380"/>
    </source>
</evidence>
<keyword evidence="2" id="KW-1185">Reference proteome</keyword>